<keyword evidence="2" id="KW-1185">Reference proteome</keyword>
<sequence length="493" mass="53514">MLEFIKIHENDNVAIALTPLSKGIQIEVAGQKVELIEDIPQGHKFALVSIKEGEPIKKYGYPIGVATAPIQKGAWIHTQNLKTGLGEVLEYTYEPNVTPVEVTEKATFMGYVRKDGKVGIRNDVWIIPTVGCVNSIADQIIKAVTPFAEGKVDSIHTFNHPYGCSQMGDDQLNTQKALAALVNHPNAGAVLVLGLGCENNNIPEFKKVLGEYDEERVKFLECQEYEDEIEEGVKVMEKLITYAAQFKREEVDASELVIGLKCGGSDGLSGITANPLVGKFSDMLISKGGSTILTEVPEMFGAETILMNRCVSEEVFHATVGLINGFKDYYKRHDQVIYENPSPGNKKGGISTLEDKSLGCTQKGGTAPVVDVLAYGEKVCKKGLNLLQAPGNDLVAATSLAMSGAHIVLFTTGRGTPFGSPVPTIKISTNDALFNKKKGWIDFNAGSLVKDKTMEELSKEFFEYVLKVASGEQTKSEKAGCRDLAIFKQGVTL</sequence>
<gene>
    <name evidence="1" type="ORF">CS063_11225</name>
</gene>
<organism evidence="1 2">
    <name type="scientific">Sporanaerobium hydrogeniformans</name>
    <dbReference type="NCBI Taxonomy" id="3072179"/>
    <lineage>
        <taxon>Bacteria</taxon>
        <taxon>Bacillati</taxon>
        <taxon>Bacillota</taxon>
        <taxon>Clostridia</taxon>
        <taxon>Lachnospirales</taxon>
        <taxon>Lachnospiraceae</taxon>
        <taxon>Sporanaerobium</taxon>
    </lineage>
</organism>
<name>A0AC61DAB1_9FIRM</name>
<dbReference type="Proteomes" id="UP000224460">
    <property type="component" value="Unassembled WGS sequence"/>
</dbReference>
<proteinExistence type="predicted"/>
<reference evidence="1" key="1">
    <citation type="submission" date="2017-10" db="EMBL/GenBank/DDBJ databases">
        <title>Genome sequence of cellulolytic Lachnospiraceae bacterium XHS1971 isolated from hotspring sediment.</title>
        <authorList>
            <person name="Vasudevan G."/>
            <person name="Joshi A.J."/>
            <person name="Hivarkar S."/>
            <person name="Lanjekar V.B."/>
            <person name="Dhakephalkar P.K."/>
            <person name="Dagar S."/>
        </authorList>
    </citation>
    <scope>NUCLEOTIDE SEQUENCE</scope>
    <source>
        <strain evidence="1">XHS1971</strain>
    </source>
</reference>
<dbReference type="EMBL" id="PEDL01000012">
    <property type="protein sequence ID" value="PHV70234.1"/>
    <property type="molecule type" value="Genomic_DNA"/>
</dbReference>
<evidence type="ECO:0000313" key="1">
    <source>
        <dbReference type="EMBL" id="PHV70234.1"/>
    </source>
</evidence>
<protein>
    <submittedName>
        <fullName evidence="1">Altronate hydrolase</fullName>
    </submittedName>
</protein>
<comment type="caution">
    <text evidence="1">The sequence shown here is derived from an EMBL/GenBank/DDBJ whole genome shotgun (WGS) entry which is preliminary data.</text>
</comment>
<keyword evidence="1" id="KW-0378">Hydrolase</keyword>
<evidence type="ECO:0000313" key="2">
    <source>
        <dbReference type="Proteomes" id="UP000224460"/>
    </source>
</evidence>
<accession>A0AC61DAB1</accession>